<feature type="transmembrane region" description="Helical" evidence="1">
    <location>
        <begin position="20"/>
        <end position="49"/>
    </location>
</feature>
<sequence>MLRLLKKYLELTDWPILKSFIFTFLSFLLCILPILFIIAGEVILYGIHWLLQLLPALDWGWLSWLLRKIAWIIENITLLAMPTLVVVLGVPCLWYFARRASLRLMIATYIFKRTTEPLLALHFAAVAVNWLTSFTLFESMNEGLLNTFGVKFTVGSGQMVIVTVVMWFLLTLALNCQLKIIRKEKAVNGELGILESIRLLLLERINKVLDDKKGQR</sequence>
<accession>A0A5M9J346</accession>
<keyword evidence="1" id="KW-0812">Transmembrane</keyword>
<reference evidence="2 3" key="1">
    <citation type="journal article" date="2018" name="Plant Biotechnol. Rep.">
        <title>Diversity and antifungal activity of endophytic bacteria associated with Panax ginseng seedlings.</title>
        <authorList>
            <person name="Park J.M."/>
            <person name="Hong C.E."/>
            <person name="Jo S.H."/>
        </authorList>
    </citation>
    <scope>NUCLEOTIDE SEQUENCE [LARGE SCALE GENOMIC DNA]</scope>
    <source>
        <strain evidence="2 3">PgKB38</strain>
    </source>
</reference>
<dbReference type="Proteomes" id="UP000323425">
    <property type="component" value="Unassembled WGS sequence"/>
</dbReference>
<evidence type="ECO:0000313" key="2">
    <source>
        <dbReference type="EMBL" id="KAA8562920.1"/>
    </source>
</evidence>
<evidence type="ECO:0000313" key="3">
    <source>
        <dbReference type="Proteomes" id="UP000323425"/>
    </source>
</evidence>
<feature type="transmembrane region" description="Helical" evidence="1">
    <location>
        <begin position="118"/>
        <end position="137"/>
    </location>
</feature>
<evidence type="ECO:0000256" key="1">
    <source>
        <dbReference type="SAM" id="Phobius"/>
    </source>
</evidence>
<dbReference type="AlphaFoldDB" id="A0A5M9J346"/>
<dbReference type="RefSeq" id="WP_150294504.1">
    <property type="nucleotide sequence ID" value="NZ_VTFH01000001.1"/>
</dbReference>
<comment type="caution">
    <text evidence="2">The sequence shown here is derived from an EMBL/GenBank/DDBJ whole genome shotgun (WGS) entry which is preliminary data.</text>
</comment>
<feature type="transmembrane region" description="Helical" evidence="1">
    <location>
        <begin position="157"/>
        <end position="176"/>
    </location>
</feature>
<keyword evidence="1" id="KW-1133">Transmembrane helix</keyword>
<name>A0A5M9J346_9PSED</name>
<feature type="transmembrane region" description="Helical" evidence="1">
    <location>
        <begin position="69"/>
        <end position="97"/>
    </location>
</feature>
<protein>
    <submittedName>
        <fullName evidence="2">Uncharacterized protein</fullName>
    </submittedName>
</protein>
<dbReference type="EMBL" id="VTFH01000001">
    <property type="protein sequence ID" value="KAA8562920.1"/>
    <property type="molecule type" value="Genomic_DNA"/>
</dbReference>
<organism evidence="2 3">
    <name type="scientific">Pseudomonas extremaustralis</name>
    <dbReference type="NCBI Taxonomy" id="359110"/>
    <lineage>
        <taxon>Bacteria</taxon>
        <taxon>Pseudomonadati</taxon>
        <taxon>Pseudomonadota</taxon>
        <taxon>Gammaproteobacteria</taxon>
        <taxon>Pseudomonadales</taxon>
        <taxon>Pseudomonadaceae</taxon>
        <taxon>Pseudomonas</taxon>
    </lineage>
</organism>
<proteinExistence type="predicted"/>
<keyword evidence="1" id="KW-0472">Membrane</keyword>
<gene>
    <name evidence="2" type="ORF">FX985_02987</name>
</gene>